<reference evidence="3 4" key="1">
    <citation type="submission" date="2021-08" db="EMBL/GenBank/DDBJ databases">
        <title>Draft Genome Sequence of Phanerochaete sordida strain YK-624.</title>
        <authorList>
            <person name="Mori T."/>
            <person name="Dohra H."/>
            <person name="Suzuki T."/>
            <person name="Kawagishi H."/>
            <person name="Hirai H."/>
        </authorList>
    </citation>
    <scope>NUCLEOTIDE SEQUENCE [LARGE SCALE GENOMIC DNA]</scope>
    <source>
        <strain evidence="3 4">YK-624</strain>
    </source>
</reference>
<evidence type="ECO:0000313" key="4">
    <source>
        <dbReference type="Proteomes" id="UP000703269"/>
    </source>
</evidence>
<protein>
    <submittedName>
        <fullName evidence="3">WSC domain-containing protein</fullName>
    </submittedName>
</protein>
<accession>A0A9P3G6I9</accession>
<feature type="signal peptide" evidence="1">
    <location>
        <begin position="1"/>
        <end position="21"/>
    </location>
</feature>
<keyword evidence="1" id="KW-0732">Signal</keyword>
<name>A0A9P3G6I9_9APHY</name>
<organism evidence="3 4">
    <name type="scientific">Phanerochaete sordida</name>
    <dbReference type="NCBI Taxonomy" id="48140"/>
    <lineage>
        <taxon>Eukaryota</taxon>
        <taxon>Fungi</taxon>
        <taxon>Dikarya</taxon>
        <taxon>Basidiomycota</taxon>
        <taxon>Agaricomycotina</taxon>
        <taxon>Agaricomycetes</taxon>
        <taxon>Polyporales</taxon>
        <taxon>Phanerochaetaceae</taxon>
        <taxon>Phanerochaete</taxon>
    </lineage>
</organism>
<proteinExistence type="predicted"/>
<evidence type="ECO:0000259" key="2">
    <source>
        <dbReference type="PROSITE" id="PS51212"/>
    </source>
</evidence>
<sequence>MPNLALSSLSLLLIAFGLALAGPPCPPERPVVMCSPLIRPYSDNAYFWAEYCELDAPSNVLIADSDQPYDADTDYCAEFLEPTYYPTCCAYKSFCAGVDCDGPETGLLGPGTDQFAQGWVIDIPCAVDVPSRVLANAVVSYSNDTARPLTCTTHCASLGYTYAGIEYGNECYCGTGYADGLPPSSAPASDCSMRCLAGYYWTCGGSWRMQIYKYDPYA</sequence>
<dbReference type="EMBL" id="BPQB01000009">
    <property type="protein sequence ID" value="GJE88399.1"/>
    <property type="molecule type" value="Genomic_DNA"/>
</dbReference>
<dbReference type="OrthoDB" id="5985073at2759"/>
<dbReference type="SMART" id="SM00321">
    <property type="entry name" value="WSC"/>
    <property type="match status" value="1"/>
</dbReference>
<evidence type="ECO:0000256" key="1">
    <source>
        <dbReference type="SAM" id="SignalP"/>
    </source>
</evidence>
<comment type="caution">
    <text evidence="3">The sequence shown here is derived from an EMBL/GenBank/DDBJ whole genome shotgun (WGS) entry which is preliminary data.</text>
</comment>
<dbReference type="Proteomes" id="UP000703269">
    <property type="component" value="Unassembled WGS sequence"/>
</dbReference>
<gene>
    <name evidence="3" type="ORF">PsYK624_044820</name>
</gene>
<dbReference type="InterPro" id="IPR002889">
    <property type="entry name" value="WSC_carb-bd"/>
</dbReference>
<evidence type="ECO:0000313" key="3">
    <source>
        <dbReference type="EMBL" id="GJE88399.1"/>
    </source>
</evidence>
<keyword evidence="4" id="KW-1185">Reference proteome</keyword>
<feature type="domain" description="WSC" evidence="2">
    <location>
        <begin position="119"/>
        <end position="215"/>
    </location>
</feature>
<dbReference type="PROSITE" id="PS51212">
    <property type="entry name" value="WSC"/>
    <property type="match status" value="1"/>
</dbReference>
<feature type="chain" id="PRO_5040348181" evidence="1">
    <location>
        <begin position="22"/>
        <end position="218"/>
    </location>
</feature>
<dbReference type="AlphaFoldDB" id="A0A9P3G6I9"/>
<dbReference type="Pfam" id="PF01822">
    <property type="entry name" value="WSC"/>
    <property type="match status" value="1"/>
</dbReference>